<dbReference type="InterPro" id="IPR057032">
    <property type="entry name" value="MBTPS1_4th"/>
</dbReference>
<evidence type="ECO:0000259" key="16">
    <source>
        <dbReference type="Pfam" id="PF23090"/>
    </source>
</evidence>
<dbReference type="Pfam" id="PF23094">
    <property type="entry name" value="MBTPS1_3rd"/>
    <property type="match status" value="1"/>
</dbReference>
<evidence type="ECO:0000313" key="19">
    <source>
        <dbReference type="Proteomes" id="UP001358586"/>
    </source>
</evidence>
<keyword evidence="5" id="KW-0732">Signal</keyword>
<keyword evidence="4 13" id="KW-0812">Transmembrane</keyword>
<dbReference type="PROSITE" id="PS51892">
    <property type="entry name" value="SUBTILASE"/>
    <property type="match status" value="1"/>
</dbReference>
<gene>
    <name evidence="18" type="ORF">PVK06_029499</name>
</gene>
<feature type="transmembrane region" description="Helical" evidence="13">
    <location>
        <begin position="991"/>
        <end position="1011"/>
    </location>
</feature>
<evidence type="ECO:0000256" key="8">
    <source>
        <dbReference type="ARBA" id="ARBA00022989"/>
    </source>
</evidence>
<dbReference type="InterPro" id="IPR023828">
    <property type="entry name" value="Peptidase_S8_Ser-AS"/>
</dbReference>
<evidence type="ECO:0000256" key="4">
    <source>
        <dbReference type="ARBA" id="ARBA00022692"/>
    </source>
</evidence>
<keyword evidence="9" id="KW-0333">Golgi apparatus</keyword>
<proteinExistence type="inferred from homology"/>
<dbReference type="PRINTS" id="PR00723">
    <property type="entry name" value="SUBTILISIN"/>
</dbReference>
<feature type="domain" description="MBTPS1 third" evidence="17">
    <location>
        <begin position="479"/>
        <end position="607"/>
    </location>
</feature>
<feature type="domain" description="Peptidase S8/S53" evidence="14">
    <location>
        <begin position="199"/>
        <end position="450"/>
    </location>
</feature>
<evidence type="ECO:0008006" key="20">
    <source>
        <dbReference type="Google" id="ProtNLM"/>
    </source>
</evidence>
<dbReference type="InterPro" id="IPR022398">
    <property type="entry name" value="Peptidase_S8_His-AS"/>
</dbReference>
<dbReference type="Pfam" id="PF23001">
    <property type="entry name" value="MBTP1_N"/>
    <property type="match status" value="1"/>
</dbReference>
<keyword evidence="3 12" id="KW-0645">Protease</keyword>
<protein>
    <recommendedName>
        <fullName evidence="20">Subtilisin-like protease SBT6.1</fullName>
    </recommendedName>
</protein>
<comment type="subcellular location">
    <subcellularLocation>
        <location evidence="1">Golgi apparatus membrane</location>
        <topology evidence="1">Single-pass membrane protein</topology>
    </subcellularLocation>
</comment>
<keyword evidence="7 12" id="KW-0720">Serine protease</keyword>
<dbReference type="InterPro" id="IPR057060">
    <property type="entry name" value="MBTPS1_3rd"/>
</dbReference>
<dbReference type="InterPro" id="IPR034185">
    <property type="entry name" value="Site-1_peptidase_cat_dom"/>
</dbReference>
<evidence type="ECO:0000256" key="6">
    <source>
        <dbReference type="ARBA" id="ARBA00022801"/>
    </source>
</evidence>
<dbReference type="PANTHER" id="PTHR43806">
    <property type="entry name" value="PEPTIDASE S8"/>
    <property type="match status" value="1"/>
</dbReference>
<dbReference type="PROSITE" id="PS00137">
    <property type="entry name" value="SUBTILASE_HIS"/>
    <property type="match status" value="1"/>
</dbReference>
<comment type="caution">
    <text evidence="18">The sequence shown here is derived from an EMBL/GenBank/DDBJ whole genome shotgun (WGS) entry which is preliminary data.</text>
</comment>
<accession>A0ABR0P6T4</accession>
<comment type="similarity">
    <text evidence="2 12">Belongs to the peptidase S8 family.</text>
</comment>
<dbReference type="Pfam" id="PF00082">
    <property type="entry name" value="Peptidase_S8"/>
    <property type="match status" value="1"/>
</dbReference>
<evidence type="ECO:0000256" key="1">
    <source>
        <dbReference type="ARBA" id="ARBA00004194"/>
    </source>
</evidence>
<dbReference type="PANTHER" id="PTHR43806:SF7">
    <property type="entry name" value="MEMBRANE-BOUND TRANSCRIPTION FACTOR SITE-1 PROTEASE"/>
    <property type="match status" value="1"/>
</dbReference>
<feature type="domain" description="Membrane-bound transcription factor site-1 protease-like N-terminal" evidence="15">
    <location>
        <begin position="48"/>
        <end position="122"/>
    </location>
</feature>
<evidence type="ECO:0000259" key="17">
    <source>
        <dbReference type="Pfam" id="PF23094"/>
    </source>
</evidence>
<evidence type="ECO:0000256" key="9">
    <source>
        <dbReference type="ARBA" id="ARBA00023034"/>
    </source>
</evidence>
<evidence type="ECO:0000256" key="11">
    <source>
        <dbReference type="ARBA" id="ARBA00023180"/>
    </source>
</evidence>
<evidence type="ECO:0000256" key="7">
    <source>
        <dbReference type="ARBA" id="ARBA00022825"/>
    </source>
</evidence>
<sequence length="1029" mass="115160">MIIIQLSFPLKSAFFVTFLSVSLFHFKPLFSPTRKQTLTHYGSNNLTVRNNYIIRFTDYKPASDHRSYLESNLRSDGWEWIERRNAAAKFPTDFGLVSIEGSVKEALIEEIERLGFVKDVNVDLSYNRGLLGAGGGAFENGRKRPGKIFTSMSFSEEKHCHVSGLSNSSINWSRHLLSQRSQVTSLFGADALWRKGYTGAKVKMAIFDTGIRADHPHFRNIKERTNWTNEDTLNDNLGHGTFVAGVIAGEDAECLGFAPDTEIYAFRVFTDAQVSYTSWFLDAFNYAIATNMDVLNLSIGGPDYLDLPFVEKVWEITANNIIMVSAIGNDGPLYGTLNNPADQSDVIGVGGIDYSDHIASFSSRGMSTWEIPHGYGRVKPDVVAYGREIMGSKISTGCKSLSGTSVASPVVAGVVCLLVSIIPENKRKEILNPASMKQALVEGAAKLTGPNMYEQGAGRVDLLESYEILKSYQPRASIFPSVLDYTDCPYSWPFCLQPLYAGAMPVIFNATVLNGMGVIGYVHSPPIWHPSNEEGNLLSIRFTYSEVIWPWTGYLALHMQIKEEGAHFSGVIEGNVTVRVHSPPAQGERAVRTSTCVLKLKLNVVPTPPRSKRVLWDQFHSIKYPPGYIPRDSLDVRNDILDWHGDHLHTNFHIMFNMLRDAGYYIETLGSPLTCFDASQYGTLLMVDLEDEYFQEEIEKLRDDVINTGLGLAVFAEWYNVDTMVKMRFFDDNTRSWWTPVTGGANIPALNDLLAPFGIAFGDKILNGDFSIDDEQSRYASGADIVRFPRGGYVHSFPFLDSSESGATQNLLLNSGMNKADSPILGLLEVGEGRIAVYGDSNCLDSSHMVTNCYRLLRKILDFTGSNIKDPVLFSKSVKQDMPLYEDDNHLSSRRTDVNFSVYSAVLGKDLICRTDSRFEVWGTKGYNLHIRGRNRKLPGYHVIDLGRGLNSTIDTSNSRRPKFTEKNKGDYFGNRYLGELDVPELVASQWLVPAVIAITGFVLFFSIWRIRQKRRRRRRSMSGRLANL</sequence>
<evidence type="ECO:0000256" key="2">
    <source>
        <dbReference type="ARBA" id="ARBA00011073"/>
    </source>
</evidence>
<organism evidence="18 19">
    <name type="scientific">Gossypium arboreum</name>
    <name type="common">Tree cotton</name>
    <name type="synonym">Gossypium nanking</name>
    <dbReference type="NCBI Taxonomy" id="29729"/>
    <lineage>
        <taxon>Eukaryota</taxon>
        <taxon>Viridiplantae</taxon>
        <taxon>Streptophyta</taxon>
        <taxon>Embryophyta</taxon>
        <taxon>Tracheophyta</taxon>
        <taxon>Spermatophyta</taxon>
        <taxon>Magnoliopsida</taxon>
        <taxon>eudicotyledons</taxon>
        <taxon>Gunneridae</taxon>
        <taxon>Pentapetalae</taxon>
        <taxon>rosids</taxon>
        <taxon>malvids</taxon>
        <taxon>Malvales</taxon>
        <taxon>Malvaceae</taxon>
        <taxon>Malvoideae</taxon>
        <taxon>Gossypium</taxon>
    </lineage>
</organism>
<dbReference type="Pfam" id="PF23090">
    <property type="entry name" value="MBTPS1_4th"/>
    <property type="match status" value="1"/>
</dbReference>
<dbReference type="CDD" id="cd07479">
    <property type="entry name" value="Peptidases_S8_SKI-1_like"/>
    <property type="match status" value="1"/>
</dbReference>
<name>A0ABR0P6T4_GOSAR</name>
<dbReference type="SUPFAM" id="SSF52743">
    <property type="entry name" value="Subtilisin-like"/>
    <property type="match status" value="1"/>
</dbReference>
<dbReference type="InterPro" id="IPR055143">
    <property type="entry name" value="MBTP1_N"/>
</dbReference>
<evidence type="ECO:0000256" key="5">
    <source>
        <dbReference type="ARBA" id="ARBA00022729"/>
    </source>
</evidence>
<evidence type="ECO:0000256" key="12">
    <source>
        <dbReference type="PROSITE-ProRule" id="PRU01240"/>
    </source>
</evidence>
<feature type="domain" description="MBTPS1 fourth" evidence="16">
    <location>
        <begin position="608"/>
        <end position="879"/>
    </location>
</feature>
<dbReference type="Proteomes" id="UP001358586">
    <property type="component" value="Chromosome 8"/>
</dbReference>
<dbReference type="PROSITE" id="PS00138">
    <property type="entry name" value="SUBTILASE_SER"/>
    <property type="match status" value="1"/>
</dbReference>
<keyword evidence="8 13" id="KW-1133">Transmembrane helix</keyword>
<evidence type="ECO:0000256" key="10">
    <source>
        <dbReference type="ARBA" id="ARBA00023136"/>
    </source>
</evidence>
<feature type="active site" description="Charge relay system" evidence="12">
    <location>
        <position position="208"/>
    </location>
</feature>
<dbReference type="EMBL" id="JARKNE010000008">
    <property type="protein sequence ID" value="KAK5814047.1"/>
    <property type="molecule type" value="Genomic_DNA"/>
</dbReference>
<dbReference type="InterPro" id="IPR000209">
    <property type="entry name" value="Peptidase_S8/S53_dom"/>
</dbReference>
<evidence type="ECO:0000259" key="15">
    <source>
        <dbReference type="Pfam" id="PF23001"/>
    </source>
</evidence>
<feature type="active site" description="Charge relay system" evidence="12">
    <location>
        <position position="405"/>
    </location>
</feature>
<dbReference type="Gene3D" id="3.40.50.200">
    <property type="entry name" value="Peptidase S8/S53 domain"/>
    <property type="match status" value="1"/>
</dbReference>
<evidence type="ECO:0000256" key="3">
    <source>
        <dbReference type="ARBA" id="ARBA00022670"/>
    </source>
</evidence>
<feature type="active site" description="Charge relay system" evidence="12">
    <location>
        <position position="239"/>
    </location>
</feature>
<reference evidence="18 19" key="1">
    <citation type="submission" date="2023-03" db="EMBL/GenBank/DDBJ databases">
        <title>WGS of Gossypium arboreum.</title>
        <authorList>
            <person name="Yu D."/>
        </authorList>
    </citation>
    <scope>NUCLEOTIDE SEQUENCE [LARGE SCALE GENOMIC DNA]</scope>
    <source>
        <tissue evidence="18">Leaf</tissue>
    </source>
</reference>
<dbReference type="InterPro" id="IPR015500">
    <property type="entry name" value="Peptidase_S8_subtilisin-rel"/>
</dbReference>
<keyword evidence="11" id="KW-0325">Glycoprotein</keyword>
<keyword evidence="10 13" id="KW-0472">Membrane</keyword>
<evidence type="ECO:0000313" key="18">
    <source>
        <dbReference type="EMBL" id="KAK5814047.1"/>
    </source>
</evidence>
<evidence type="ECO:0000256" key="13">
    <source>
        <dbReference type="SAM" id="Phobius"/>
    </source>
</evidence>
<keyword evidence="6 12" id="KW-0378">Hydrolase</keyword>
<keyword evidence="19" id="KW-1185">Reference proteome</keyword>
<dbReference type="InterPro" id="IPR036852">
    <property type="entry name" value="Peptidase_S8/S53_dom_sf"/>
</dbReference>
<dbReference type="InterPro" id="IPR050131">
    <property type="entry name" value="Peptidase_S8_subtilisin-like"/>
</dbReference>
<evidence type="ECO:0000259" key="14">
    <source>
        <dbReference type="Pfam" id="PF00082"/>
    </source>
</evidence>